<sequence>MIARVRQPNIVLINCDDLGYGDLGCYGSQRNDTPTLDRLAAEGMRFTDFYMASPVCSPSRGAMLTGCYPPRIGFGSFDGLPVLFPGQRLGLDTGETTLASMLRDAGYATQHVGKWHCGDQPEFLPTRHGFDHSFGIPYSNDMGRQHMPDGMPNWPAKLAEMGIAIADEYPPLPLLLDDEVFEQQPDQASLTARFAAESVRFIRANQDRPFFLYLAHIYVHLPIYVQQRFADASHNGAYGAAVASIDWTTDVILTELRRLGLDEDTIVIFTSDNGSRARDEGGSNEPLRGVKGETWDGGLRVPFIVRWPGRVPAGSVCSAVTSAIDLLPTFASLAGGALPDRPIDGHDITPLLDGADGDSDRVFAYYRGNALAAVRQGRWKLHVARGDESVEELYDLVDDVGETNDVSGEQPDVVAALSAIAESIRADLGDDRLGVDGPGRRSAGVVDAPSPLTTYDPGHPYFANEYDLSDRG</sequence>
<dbReference type="PANTHER" id="PTHR42693">
    <property type="entry name" value="ARYLSULFATASE FAMILY MEMBER"/>
    <property type="match status" value="1"/>
</dbReference>
<evidence type="ECO:0000256" key="5">
    <source>
        <dbReference type="SAM" id="MobiDB-lite"/>
    </source>
</evidence>
<keyword evidence="4" id="KW-0106">Calcium</keyword>
<evidence type="ECO:0000313" key="8">
    <source>
        <dbReference type="Proteomes" id="UP000294558"/>
    </source>
</evidence>
<dbReference type="CDD" id="cd16026">
    <property type="entry name" value="GALNS_like"/>
    <property type="match status" value="1"/>
</dbReference>
<keyword evidence="2" id="KW-0479">Metal-binding</keyword>
<dbReference type="AlphaFoldDB" id="A0A4R7I474"/>
<protein>
    <submittedName>
        <fullName evidence="7">Arylsulfatase A-like enzyme</fullName>
    </submittedName>
</protein>
<gene>
    <name evidence="7" type="ORF">BDK89_4031</name>
</gene>
<dbReference type="InterPro" id="IPR024607">
    <property type="entry name" value="Sulfatase_CS"/>
</dbReference>
<accession>A0A4R7I474</accession>
<dbReference type="InterPro" id="IPR050738">
    <property type="entry name" value="Sulfatase"/>
</dbReference>
<dbReference type="EMBL" id="SOAU01000001">
    <property type="protein sequence ID" value="TDT18411.1"/>
    <property type="molecule type" value="Genomic_DNA"/>
</dbReference>
<dbReference type="SUPFAM" id="SSF53649">
    <property type="entry name" value="Alkaline phosphatase-like"/>
    <property type="match status" value="1"/>
</dbReference>
<dbReference type="InterPro" id="IPR000917">
    <property type="entry name" value="Sulfatase_N"/>
</dbReference>
<dbReference type="Proteomes" id="UP000294558">
    <property type="component" value="Unassembled WGS sequence"/>
</dbReference>
<evidence type="ECO:0000259" key="6">
    <source>
        <dbReference type="Pfam" id="PF00884"/>
    </source>
</evidence>
<evidence type="ECO:0000256" key="2">
    <source>
        <dbReference type="ARBA" id="ARBA00022723"/>
    </source>
</evidence>
<dbReference type="OrthoDB" id="9777306at2"/>
<dbReference type="Gene3D" id="3.40.720.10">
    <property type="entry name" value="Alkaline Phosphatase, subunit A"/>
    <property type="match status" value="1"/>
</dbReference>
<evidence type="ECO:0000256" key="3">
    <source>
        <dbReference type="ARBA" id="ARBA00022801"/>
    </source>
</evidence>
<feature type="region of interest" description="Disordered" evidence="5">
    <location>
        <begin position="433"/>
        <end position="459"/>
    </location>
</feature>
<keyword evidence="8" id="KW-1185">Reference proteome</keyword>
<dbReference type="Gene3D" id="3.30.1120.10">
    <property type="match status" value="1"/>
</dbReference>
<feature type="domain" description="Sulfatase N-terminal" evidence="6">
    <location>
        <begin position="8"/>
        <end position="335"/>
    </location>
</feature>
<dbReference type="InterPro" id="IPR017850">
    <property type="entry name" value="Alkaline_phosphatase_core_sf"/>
</dbReference>
<proteinExistence type="inferred from homology"/>
<evidence type="ECO:0000313" key="7">
    <source>
        <dbReference type="EMBL" id="TDT18411.1"/>
    </source>
</evidence>
<comment type="caution">
    <text evidence="7">The sequence shown here is derived from an EMBL/GenBank/DDBJ whole genome shotgun (WGS) entry which is preliminary data.</text>
</comment>
<dbReference type="GO" id="GO:0004065">
    <property type="term" value="F:arylsulfatase activity"/>
    <property type="evidence" value="ECO:0007669"/>
    <property type="project" value="TreeGrafter"/>
</dbReference>
<evidence type="ECO:0000256" key="4">
    <source>
        <dbReference type="ARBA" id="ARBA00022837"/>
    </source>
</evidence>
<dbReference type="Pfam" id="PF00884">
    <property type="entry name" value="Sulfatase"/>
    <property type="match status" value="1"/>
</dbReference>
<dbReference type="PROSITE" id="PS00149">
    <property type="entry name" value="SULFATASE_2"/>
    <property type="match status" value="1"/>
</dbReference>
<evidence type="ECO:0000256" key="1">
    <source>
        <dbReference type="ARBA" id="ARBA00008779"/>
    </source>
</evidence>
<reference evidence="7 8" key="1">
    <citation type="submission" date="2019-03" db="EMBL/GenBank/DDBJ databases">
        <title>Sequencing the genomes of 1000 actinobacteria strains.</title>
        <authorList>
            <person name="Klenk H.-P."/>
        </authorList>
    </citation>
    <scope>NUCLEOTIDE SEQUENCE [LARGE SCALE GENOMIC DNA]</scope>
    <source>
        <strain evidence="7 8">DSM 18936</strain>
    </source>
</reference>
<name>A0A4R7I474_9ACTN</name>
<dbReference type="PANTHER" id="PTHR42693:SF53">
    <property type="entry name" value="ENDO-4-O-SULFATASE"/>
    <property type="match status" value="1"/>
</dbReference>
<comment type="similarity">
    <text evidence="1">Belongs to the sulfatase family.</text>
</comment>
<organism evidence="7 8">
    <name type="scientific">Ilumatobacter fluminis</name>
    <dbReference type="NCBI Taxonomy" id="467091"/>
    <lineage>
        <taxon>Bacteria</taxon>
        <taxon>Bacillati</taxon>
        <taxon>Actinomycetota</taxon>
        <taxon>Acidimicrobiia</taxon>
        <taxon>Acidimicrobiales</taxon>
        <taxon>Ilumatobacteraceae</taxon>
        <taxon>Ilumatobacter</taxon>
    </lineage>
</organism>
<dbReference type="GO" id="GO:0046872">
    <property type="term" value="F:metal ion binding"/>
    <property type="evidence" value="ECO:0007669"/>
    <property type="project" value="UniProtKB-KW"/>
</dbReference>
<keyword evidence="3" id="KW-0378">Hydrolase</keyword>
<dbReference type="PROSITE" id="PS00523">
    <property type="entry name" value="SULFATASE_1"/>
    <property type="match status" value="1"/>
</dbReference>